<dbReference type="EMBL" id="JAKIKT010000003">
    <property type="protein sequence ID" value="MCL2914169.1"/>
    <property type="molecule type" value="Genomic_DNA"/>
</dbReference>
<protein>
    <submittedName>
        <fullName evidence="1">Capsular biosynthesis protein</fullName>
    </submittedName>
</protein>
<name>A0ABT0N6T6_9GAMM</name>
<dbReference type="CDD" id="cd16441">
    <property type="entry name" value="beta_Kdo_transferase_KpsS"/>
    <property type="match status" value="1"/>
</dbReference>
<evidence type="ECO:0000313" key="1">
    <source>
        <dbReference type="EMBL" id="MCL2914169.1"/>
    </source>
</evidence>
<dbReference type="Pfam" id="PF05159">
    <property type="entry name" value="Capsule_synth"/>
    <property type="match status" value="1"/>
</dbReference>
<gene>
    <name evidence="1" type="ORF">L2725_10365</name>
</gene>
<dbReference type="RefSeq" id="WP_249248895.1">
    <property type="nucleotide sequence ID" value="NZ_JAKIKT010000003.1"/>
</dbReference>
<evidence type="ECO:0000313" key="2">
    <source>
        <dbReference type="Proteomes" id="UP001202831"/>
    </source>
</evidence>
<sequence>MNVVLLQGPLGPFFQTLGNHLINEGHQVYKICFNGGDECWPTDAKLVRYTAPIKYWSKYFSEFCSTHKIDAVLVYGDCRSYHALAAKVCTRMDIAFWALEEGYLRPDFVTMEQGGVNANSPHYPVRANLANYKADTPGSYRVIVGKTFGARAWYASRYHINKFLGRVRYTHFVDHRPWGLVKEALSWVKGGLIKLRYKPRDKALLTHLQAHAGSVFLLPLQVSEDFQIRNHSNYRDVASVINEVVTSFARHSDPQDILLIKHHPMDRGFIDYQDQILRLVNALKVQNRVHYGYELPLPKVYPLLKGVVTVNSTVGFSALLHQVPVKCLGRALYHIKGLTSDVPLSRFWHEQAEVDMEVFENVRTAFLHETQLNGCYYKDMELTAQKVCQKMASSIAHQLNLELVS</sequence>
<keyword evidence="2" id="KW-1185">Reference proteome</keyword>
<organism evidence="1 2">
    <name type="scientific">Shewanella corallii</name>
    <dbReference type="NCBI Taxonomy" id="560080"/>
    <lineage>
        <taxon>Bacteria</taxon>
        <taxon>Pseudomonadati</taxon>
        <taxon>Pseudomonadota</taxon>
        <taxon>Gammaproteobacteria</taxon>
        <taxon>Alteromonadales</taxon>
        <taxon>Shewanellaceae</taxon>
        <taxon>Shewanella</taxon>
    </lineage>
</organism>
<comment type="caution">
    <text evidence="1">The sequence shown here is derived from an EMBL/GenBank/DDBJ whole genome shotgun (WGS) entry which is preliminary data.</text>
</comment>
<reference evidence="1 2" key="1">
    <citation type="submission" date="2022-01" db="EMBL/GenBank/DDBJ databases">
        <title>Whole genome-based taxonomy of the Shewanellaceae.</title>
        <authorList>
            <person name="Martin-Rodriguez A.J."/>
        </authorList>
    </citation>
    <scope>NUCLEOTIDE SEQUENCE [LARGE SCALE GENOMIC DNA]</scope>
    <source>
        <strain evidence="1 2">DSM 21332</strain>
    </source>
</reference>
<accession>A0ABT0N6T6</accession>
<dbReference type="InterPro" id="IPR007833">
    <property type="entry name" value="Capsule_polysaccharide_synth"/>
</dbReference>
<dbReference type="Proteomes" id="UP001202831">
    <property type="component" value="Unassembled WGS sequence"/>
</dbReference>
<proteinExistence type="predicted"/>